<proteinExistence type="predicted"/>
<accession>L9YXX5</accession>
<name>L9YXX5_9EURY</name>
<gene>
    <name evidence="1" type="ORF">C487_08679</name>
</gene>
<dbReference type="EMBL" id="AOII01000045">
    <property type="protein sequence ID" value="ELY78332.1"/>
    <property type="molecule type" value="Genomic_DNA"/>
</dbReference>
<comment type="caution">
    <text evidence="1">The sequence shown here is derived from an EMBL/GenBank/DDBJ whole genome shotgun (WGS) entry which is preliminary data.</text>
</comment>
<evidence type="ECO:0000313" key="1">
    <source>
        <dbReference type="EMBL" id="ELY78332.1"/>
    </source>
</evidence>
<protein>
    <submittedName>
        <fullName evidence="1">Uncharacterized protein</fullName>
    </submittedName>
</protein>
<organism evidence="1 2">
    <name type="scientific">Natrinema pallidum DSM 3751</name>
    <dbReference type="NCBI Taxonomy" id="1227495"/>
    <lineage>
        <taxon>Archaea</taxon>
        <taxon>Methanobacteriati</taxon>
        <taxon>Methanobacteriota</taxon>
        <taxon>Stenosarchaea group</taxon>
        <taxon>Halobacteria</taxon>
        <taxon>Halobacteriales</taxon>
        <taxon>Natrialbaceae</taxon>
        <taxon>Natrinema</taxon>
    </lineage>
</organism>
<evidence type="ECO:0000313" key="2">
    <source>
        <dbReference type="Proteomes" id="UP000011618"/>
    </source>
</evidence>
<dbReference type="AlphaFoldDB" id="L9YXX5"/>
<reference evidence="1 2" key="1">
    <citation type="journal article" date="2014" name="PLoS Genet.">
        <title>Phylogenetically driven sequencing of extremely halophilic archaea reveals strategies for static and dynamic osmo-response.</title>
        <authorList>
            <person name="Becker E.A."/>
            <person name="Seitzer P.M."/>
            <person name="Tritt A."/>
            <person name="Larsen D."/>
            <person name="Krusor M."/>
            <person name="Yao A.I."/>
            <person name="Wu D."/>
            <person name="Madern D."/>
            <person name="Eisen J.A."/>
            <person name="Darling A.E."/>
            <person name="Facciotti M.T."/>
        </authorList>
    </citation>
    <scope>NUCLEOTIDE SEQUENCE [LARGE SCALE GENOMIC DNA]</scope>
    <source>
        <strain evidence="1 2">DSM 3751</strain>
    </source>
</reference>
<sequence>MRVRWTELVVVVVLLEDSASGCSTTSGRSTASGCCLRVRWTELVVVVVLLEDSASDSASDSRFDRVRFLCPIAVPSPPAVADHRGSVVESTAHLLPLAPIIV</sequence>
<dbReference type="Proteomes" id="UP000011618">
    <property type="component" value="Unassembled WGS sequence"/>
</dbReference>